<gene>
    <name evidence="3" type="ORF">M9Y10_032090</name>
</gene>
<accession>A0ABR2GZT9</accession>
<feature type="region of interest" description="Disordered" evidence="1">
    <location>
        <begin position="291"/>
        <end position="320"/>
    </location>
</feature>
<keyword evidence="4" id="KW-1185">Reference proteome</keyword>
<dbReference type="InterPro" id="IPR036872">
    <property type="entry name" value="CH_dom_sf"/>
</dbReference>
<organism evidence="3 4">
    <name type="scientific">Tritrichomonas musculus</name>
    <dbReference type="NCBI Taxonomy" id="1915356"/>
    <lineage>
        <taxon>Eukaryota</taxon>
        <taxon>Metamonada</taxon>
        <taxon>Parabasalia</taxon>
        <taxon>Tritrichomonadida</taxon>
        <taxon>Tritrichomonadidae</taxon>
        <taxon>Tritrichomonas</taxon>
    </lineage>
</organism>
<dbReference type="Pfam" id="PF00307">
    <property type="entry name" value="CH"/>
    <property type="match status" value="1"/>
</dbReference>
<evidence type="ECO:0000313" key="4">
    <source>
        <dbReference type="Proteomes" id="UP001470230"/>
    </source>
</evidence>
<sequence length="520" mass="57969">MEEMLQGLNRLDDQWAPLQAKVFTRWVQNNLKGVKDAAEVNDVRTDLTNGVALVELAEILTGKKASINWVHDPKRNVDEVQNCDLALRMFTNDGCRFVNMSGKDIHDGNQNLTLGLIWTLILHYQLRKAVADNEGVKEGNSVENKGALPPLPAGAQVSSNKKNKEKLYSWAGNRTASYSNLSSYKRYDLSMCALLDSYVPEKINYSSLNLNDSQAELATKTMEELGIPVYVYPEDLQETDNKVDEKTLVTQLSAAKIVLDRLSSAKLGESSKLAEPTSEVEKRENIADQPMGLTDTFKTPADSQQASAEAVPPAEQQGNLVSDHPMGLTDTFKTPVDSQQVSEEAVAPAEKPHKMESEHPMHLSDVFSQHNLVSDHPMGLTDTFKTPDDSQQVSEEAVVPAEKPHKMESEHPMHLSDVFSQHNLVSDNPMNLTDVFGVTSEPPEPLADEPMKEHKEMVSDHPMHLSDVFYSKSTVIHKKCVVDTFTTPARRLVHTEFHPIIKIGHHHHHVHQNTMNNEGN</sequence>
<dbReference type="InterPro" id="IPR001715">
    <property type="entry name" value="CH_dom"/>
</dbReference>
<evidence type="ECO:0000259" key="2">
    <source>
        <dbReference type="PROSITE" id="PS50021"/>
    </source>
</evidence>
<proteinExistence type="predicted"/>
<dbReference type="SUPFAM" id="SSF47576">
    <property type="entry name" value="Calponin-homology domain, CH-domain"/>
    <property type="match status" value="1"/>
</dbReference>
<protein>
    <submittedName>
        <fullName evidence="3">GTPase activator activity protein</fullName>
    </submittedName>
</protein>
<dbReference type="EMBL" id="JAPFFF010000052">
    <property type="protein sequence ID" value="KAK8839163.1"/>
    <property type="molecule type" value="Genomic_DNA"/>
</dbReference>
<feature type="domain" description="Calponin-homology (CH)" evidence="2">
    <location>
        <begin position="17"/>
        <end position="125"/>
    </location>
</feature>
<name>A0ABR2GZT9_9EUKA</name>
<dbReference type="Proteomes" id="UP001470230">
    <property type="component" value="Unassembled WGS sequence"/>
</dbReference>
<dbReference type="PROSITE" id="PS50021">
    <property type="entry name" value="CH"/>
    <property type="match status" value="1"/>
</dbReference>
<evidence type="ECO:0000256" key="1">
    <source>
        <dbReference type="SAM" id="MobiDB-lite"/>
    </source>
</evidence>
<dbReference type="SMART" id="SM00033">
    <property type="entry name" value="CH"/>
    <property type="match status" value="2"/>
</dbReference>
<dbReference type="PANTHER" id="PTHR11915">
    <property type="entry name" value="SPECTRIN/FILAMIN RELATED CYTOSKELETAL PROTEIN"/>
    <property type="match status" value="1"/>
</dbReference>
<dbReference type="Gene3D" id="1.10.418.10">
    <property type="entry name" value="Calponin-like domain"/>
    <property type="match status" value="2"/>
</dbReference>
<evidence type="ECO:0000313" key="3">
    <source>
        <dbReference type="EMBL" id="KAK8839163.1"/>
    </source>
</evidence>
<comment type="caution">
    <text evidence="3">The sequence shown here is derived from an EMBL/GenBank/DDBJ whole genome shotgun (WGS) entry which is preliminary data.</text>
</comment>
<reference evidence="3 4" key="1">
    <citation type="submission" date="2024-04" db="EMBL/GenBank/DDBJ databases">
        <title>Tritrichomonas musculus Genome.</title>
        <authorList>
            <person name="Alves-Ferreira E."/>
            <person name="Grigg M."/>
            <person name="Lorenzi H."/>
            <person name="Galac M."/>
        </authorList>
    </citation>
    <scope>NUCLEOTIDE SEQUENCE [LARGE SCALE GENOMIC DNA]</scope>
    <source>
        <strain evidence="3 4">EAF2021</strain>
    </source>
</reference>